<dbReference type="EMBL" id="KN822124">
    <property type="protein sequence ID" value="KIM55984.1"/>
    <property type="molecule type" value="Genomic_DNA"/>
</dbReference>
<accession>A0A0C3DHZ7</accession>
<dbReference type="PANTHER" id="PTHR14303:SF0">
    <property type="entry name" value="DNA POLYMERASE DELTA SUBUNIT 4"/>
    <property type="match status" value="1"/>
</dbReference>
<evidence type="ECO:0000256" key="1">
    <source>
        <dbReference type="SAM" id="MobiDB-lite"/>
    </source>
</evidence>
<organism evidence="2 3">
    <name type="scientific">Scleroderma citrinum Foug A</name>
    <dbReference type="NCBI Taxonomy" id="1036808"/>
    <lineage>
        <taxon>Eukaryota</taxon>
        <taxon>Fungi</taxon>
        <taxon>Dikarya</taxon>
        <taxon>Basidiomycota</taxon>
        <taxon>Agaricomycotina</taxon>
        <taxon>Agaricomycetes</taxon>
        <taxon>Agaricomycetidae</taxon>
        <taxon>Boletales</taxon>
        <taxon>Sclerodermatineae</taxon>
        <taxon>Sclerodermataceae</taxon>
        <taxon>Scleroderma</taxon>
    </lineage>
</organism>
<dbReference type="Proteomes" id="UP000053989">
    <property type="component" value="Unassembled WGS sequence"/>
</dbReference>
<evidence type="ECO:0000313" key="3">
    <source>
        <dbReference type="Proteomes" id="UP000053989"/>
    </source>
</evidence>
<sequence>MPPNTRNRSKMKQGTLNFTSSKRTSFVVDAKSKKPATSRQLKHAEEKPTITEDGDEPNTAQIETSSDEDSPAIVPSKRSRGSLSKRGLRGAKSTPKRTEEIPTTPERETLDVEDKAGRYRKYYNEVREKMGYVNPIHAGGQNKIHLMLRYFDLSYEYGPCVGMTRLERWERAETLGLRPPPEVRQILLTKEGSEKEEYVQCVLYGEV</sequence>
<feature type="compositionally biased region" description="Polar residues" evidence="1">
    <location>
        <begin position="1"/>
        <end position="24"/>
    </location>
</feature>
<dbReference type="GO" id="GO:0043625">
    <property type="term" value="C:delta DNA polymerase complex"/>
    <property type="evidence" value="ECO:0007669"/>
    <property type="project" value="TreeGrafter"/>
</dbReference>
<dbReference type="OrthoDB" id="337486at2759"/>
<dbReference type="GO" id="GO:0003887">
    <property type="term" value="F:DNA-directed DNA polymerase activity"/>
    <property type="evidence" value="ECO:0007669"/>
    <property type="project" value="TreeGrafter"/>
</dbReference>
<gene>
    <name evidence="2" type="ORF">SCLCIDRAFT_1220634</name>
</gene>
<name>A0A0C3DHZ7_9AGAM</name>
<reference evidence="3" key="2">
    <citation type="submission" date="2015-01" db="EMBL/GenBank/DDBJ databases">
        <title>Evolutionary Origins and Diversification of the Mycorrhizal Mutualists.</title>
        <authorList>
            <consortium name="DOE Joint Genome Institute"/>
            <consortium name="Mycorrhizal Genomics Consortium"/>
            <person name="Kohler A."/>
            <person name="Kuo A."/>
            <person name="Nagy L.G."/>
            <person name="Floudas D."/>
            <person name="Copeland A."/>
            <person name="Barry K.W."/>
            <person name="Cichocki N."/>
            <person name="Veneault-Fourrey C."/>
            <person name="LaButti K."/>
            <person name="Lindquist E.A."/>
            <person name="Lipzen A."/>
            <person name="Lundell T."/>
            <person name="Morin E."/>
            <person name="Murat C."/>
            <person name="Riley R."/>
            <person name="Ohm R."/>
            <person name="Sun H."/>
            <person name="Tunlid A."/>
            <person name="Henrissat B."/>
            <person name="Grigoriev I.V."/>
            <person name="Hibbett D.S."/>
            <person name="Martin F."/>
        </authorList>
    </citation>
    <scope>NUCLEOTIDE SEQUENCE [LARGE SCALE GENOMIC DNA]</scope>
    <source>
        <strain evidence="3">Foug A</strain>
    </source>
</reference>
<dbReference type="InterPro" id="IPR007218">
    <property type="entry name" value="DNA_pol_delta_4"/>
</dbReference>
<protein>
    <recommendedName>
        <fullName evidence="4">DNA polymerase delta subunit 4</fullName>
    </recommendedName>
</protein>
<dbReference type="HOGENOM" id="CLU_077732_1_0_1"/>
<evidence type="ECO:0008006" key="4">
    <source>
        <dbReference type="Google" id="ProtNLM"/>
    </source>
</evidence>
<dbReference type="FunCoup" id="A0A0C3DHZ7">
    <property type="interactions" value="81"/>
</dbReference>
<dbReference type="Pfam" id="PF04081">
    <property type="entry name" value="DNA_pol_delta_4"/>
    <property type="match status" value="1"/>
</dbReference>
<dbReference type="AlphaFoldDB" id="A0A0C3DHZ7"/>
<dbReference type="InParanoid" id="A0A0C3DHZ7"/>
<keyword evidence="3" id="KW-1185">Reference proteome</keyword>
<dbReference type="PANTHER" id="PTHR14303">
    <property type="entry name" value="DNA POLYMERASE DELTA SUBUNIT 4"/>
    <property type="match status" value="1"/>
</dbReference>
<dbReference type="STRING" id="1036808.A0A0C3DHZ7"/>
<dbReference type="GO" id="GO:0000731">
    <property type="term" value="P:DNA synthesis involved in DNA repair"/>
    <property type="evidence" value="ECO:0007669"/>
    <property type="project" value="InterPro"/>
</dbReference>
<feature type="region of interest" description="Disordered" evidence="1">
    <location>
        <begin position="1"/>
        <end position="104"/>
    </location>
</feature>
<proteinExistence type="predicted"/>
<dbReference type="GO" id="GO:0006261">
    <property type="term" value="P:DNA-templated DNA replication"/>
    <property type="evidence" value="ECO:0007669"/>
    <property type="project" value="TreeGrafter"/>
</dbReference>
<evidence type="ECO:0000313" key="2">
    <source>
        <dbReference type="EMBL" id="KIM55984.1"/>
    </source>
</evidence>
<reference evidence="2 3" key="1">
    <citation type="submission" date="2014-04" db="EMBL/GenBank/DDBJ databases">
        <authorList>
            <consortium name="DOE Joint Genome Institute"/>
            <person name="Kuo A."/>
            <person name="Kohler A."/>
            <person name="Nagy L.G."/>
            <person name="Floudas D."/>
            <person name="Copeland A."/>
            <person name="Barry K.W."/>
            <person name="Cichocki N."/>
            <person name="Veneault-Fourrey C."/>
            <person name="LaButti K."/>
            <person name="Lindquist E.A."/>
            <person name="Lipzen A."/>
            <person name="Lundell T."/>
            <person name="Morin E."/>
            <person name="Murat C."/>
            <person name="Sun H."/>
            <person name="Tunlid A."/>
            <person name="Henrissat B."/>
            <person name="Grigoriev I.V."/>
            <person name="Hibbett D.S."/>
            <person name="Martin F."/>
            <person name="Nordberg H.P."/>
            <person name="Cantor M.N."/>
            <person name="Hua S.X."/>
        </authorList>
    </citation>
    <scope>NUCLEOTIDE SEQUENCE [LARGE SCALE GENOMIC DNA]</scope>
    <source>
        <strain evidence="2 3">Foug A</strain>
    </source>
</reference>